<keyword evidence="5 7" id="KW-1133">Transmembrane helix</keyword>
<comment type="caution">
    <text evidence="8">The sequence shown here is derived from an EMBL/GenBank/DDBJ whole genome shotgun (WGS) entry which is preliminary data.</text>
</comment>
<dbReference type="PATRIC" id="fig|380242.3.peg.3727"/>
<feature type="transmembrane region" description="Helical" evidence="7">
    <location>
        <begin position="21"/>
        <end position="41"/>
    </location>
</feature>
<comment type="similarity">
    <text evidence="2 7">Belongs to the FHIPEP (flagella/HR/invasion proteins export pore) family.</text>
</comment>
<accession>A0A0M2UR00</accession>
<feature type="transmembrane region" description="Helical" evidence="7">
    <location>
        <begin position="47"/>
        <end position="66"/>
    </location>
</feature>
<reference evidence="8 9" key="1">
    <citation type="journal article" date="2013" name="BMC Microbiol.">
        <title>Identification of the type II cytochrome c maturation pathway in anammox bacteria by comparative genomics.</title>
        <authorList>
            <person name="Ferousi C."/>
            <person name="Speth D.R."/>
            <person name="Reimann J."/>
            <person name="Op den Camp H.J."/>
            <person name="Allen J.W."/>
            <person name="Keltjens J.T."/>
            <person name="Jetten M.S."/>
        </authorList>
    </citation>
    <scope>NUCLEOTIDE SEQUENCE [LARGE SCALE GENOMIC DNA]</scope>
    <source>
        <strain evidence="8">RU1</strain>
    </source>
</reference>
<proteinExistence type="inferred from homology"/>
<organism evidence="8 9">
    <name type="scientific">Candidatus Brocadia fulgida</name>
    <dbReference type="NCBI Taxonomy" id="380242"/>
    <lineage>
        <taxon>Bacteria</taxon>
        <taxon>Pseudomonadati</taxon>
        <taxon>Planctomycetota</taxon>
        <taxon>Candidatus Brocadiia</taxon>
        <taxon>Candidatus Brocadiales</taxon>
        <taxon>Candidatus Brocadiaceae</taxon>
        <taxon>Candidatus Brocadia</taxon>
    </lineage>
</organism>
<dbReference type="Pfam" id="PF00771">
    <property type="entry name" value="FHIPEP"/>
    <property type="match status" value="1"/>
</dbReference>
<feature type="transmembrane region" description="Helical" evidence="7">
    <location>
        <begin position="306"/>
        <end position="322"/>
    </location>
</feature>
<dbReference type="PANTHER" id="PTHR30161:SF1">
    <property type="entry name" value="FLAGELLAR BIOSYNTHESIS PROTEIN FLHA-RELATED"/>
    <property type="match status" value="1"/>
</dbReference>
<evidence type="ECO:0000256" key="6">
    <source>
        <dbReference type="ARBA" id="ARBA00023136"/>
    </source>
</evidence>
<dbReference type="Gene3D" id="1.10.8.540">
    <property type="entry name" value="FHIPEP family, domain 3"/>
    <property type="match status" value="1"/>
</dbReference>
<dbReference type="Gene3D" id="3.40.30.60">
    <property type="entry name" value="FHIPEP family, domain 1"/>
    <property type="match status" value="1"/>
</dbReference>
<feature type="transmembrane region" description="Helical" evidence="7">
    <location>
        <begin position="205"/>
        <end position="226"/>
    </location>
</feature>
<keyword evidence="9" id="KW-1185">Reference proteome</keyword>
<protein>
    <recommendedName>
        <fullName evidence="7">Flagellar biosynthesis protein FlhA</fullName>
    </recommendedName>
</protein>
<evidence type="ECO:0000256" key="1">
    <source>
        <dbReference type="ARBA" id="ARBA00004651"/>
    </source>
</evidence>
<keyword evidence="8" id="KW-0966">Cell projection</keyword>
<feature type="transmembrane region" description="Helical" evidence="7">
    <location>
        <begin position="246"/>
        <end position="263"/>
    </location>
</feature>
<dbReference type="InterPro" id="IPR001712">
    <property type="entry name" value="T3SS_FHIPEP"/>
</dbReference>
<dbReference type="InterPro" id="IPR042196">
    <property type="entry name" value="FHIPEP_4"/>
</dbReference>
<keyword evidence="3 7" id="KW-1003">Cell membrane</keyword>
<dbReference type="GO" id="GO:0009306">
    <property type="term" value="P:protein secretion"/>
    <property type="evidence" value="ECO:0007669"/>
    <property type="project" value="InterPro"/>
</dbReference>
<feature type="transmembrane region" description="Helical" evidence="7">
    <location>
        <begin position="284"/>
        <end position="300"/>
    </location>
</feature>
<keyword evidence="7" id="KW-0653">Protein transport</keyword>
<dbReference type="EMBL" id="LAQJ01000282">
    <property type="protein sequence ID" value="KKO18292.1"/>
    <property type="molecule type" value="Genomic_DNA"/>
</dbReference>
<dbReference type="PRINTS" id="PR00949">
    <property type="entry name" value="TYPE3IMAPROT"/>
</dbReference>
<dbReference type="InterPro" id="IPR042193">
    <property type="entry name" value="FHIPEP_3"/>
</dbReference>
<evidence type="ECO:0000313" key="9">
    <source>
        <dbReference type="Proteomes" id="UP000034954"/>
    </source>
</evidence>
<keyword evidence="8" id="KW-0969">Cilium</keyword>
<feature type="transmembrane region" description="Helical" evidence="7">
    <location>
        <begin position="119"/>
        <end position="137"/>
    </location>
</feature>
<dbReference type="NCBIfam" id="TIGR01398">
    <property type="entry name" value="FlhA"/>
    <property type="match status" value="1"/>
</dbReference>
<gene>
    <name evidence="7 8" type="primary">flhA</name>
    <name evidence="8" type="ORF">BROFUL_03019</name>
</gene>
<comment type="function">
    <text evidence="7">Required for formation of the rod structure of the flagellar apparatus. Together with FliI and FliH, may constitute the export apparatus of flagellin.</text>
</comment>
<dbReference type="GO" id="GO:0005886">
    <property type="term" value="C:plasma membrane"/>
    <property type="evidence" value="ECO:0007669"/>
    <property type="project" value="UniProtKB-SubCell"/>
</dbReference>
<evidence type="ECO:0000256" key="4">
    <source>
        <dbReference type="ARBA" id="ARBA00022692"/>
    </source>
</evidence>
<evidence type="ECO:0000256" key="2">
    <source>
        <dbReference type="ARBA" id="ARBA00008835"/>
    </source>
</evidence>
<keyword evidence="7" id="KW-1006">Bacterial flagellum protein export</keyword>
<dbReference type="PIRSF" id="PIRSF005419">
    <property type="entry name" value="FlhA"/>
    <property type="match status" value="1"/>
</dbReference>
<dbReference type="InterPro" id="IPR042194">
    <property type="entry name" value="FHIPEP_1"/>
</dbReference>
<dbReference type="AlphaFoldDB" id="A0A0M2UR00"/>
<name>A0A0M2UR00_9BACT</name>
<dbReference type="Gene3D" id="3.40.50.12790">
    <property type="entry name" value="FHIPEP family, domain 4"/>
    <property type="match status" value="1"/>
</dbReference>
<feature type="transmembrane region" description="Helical" evidence="7">
    <location>
        <begin position="78"/>
        <end position="99"/>
    </location>
</feature>
<keyword evidence="8" id="KW-0282">Flagellum</keyword>
<evidence type="ECO:0000313" key="8">
    <source>
        <dbReference type="EMBL" id="KKO18292.1"/>
    </source>
</evidence>
<dbReference type="InterPro" id="IPR006301">
    <property type="entry name" value="FlhA"/>
</dbReference>
<sequence length="694" mass="75546">MASDKVNSSLKSSISRFLTQGEIALIAGVIGIFVVLIIPIPPFILDLLITVNISVTLLLLLVTLHAKGPLDLSTFPSILLFLTLFRLSLNVASTRQILLHGYGGQVIASFGEFVVGGNVVVGMVVFLIIIVIQFIVITKGATRISEVAARFTLDAMPGKQMSIDADLNAGLITEEQARHRRELISKEAEFHGAMDGASKFVSGDAIAGIVIVLINIVGGIVMGMRHGMSVTDAVQHYTILTVGDGLVSQIPSFVIATASAVIITKTSSSENLGRDLSTQMFSQPNAVAFASGILAVFSIIPGLPKLPFMILAGFFGILFFLLRKSSKKSTVEALNERETRKKAEEPPSEENVEKLLHVDRMGIEVGYKIVPLVDPQRNGGILERINALRRQMAREMGMLVPPIRVRDNLHLGANQYAIKIRGQDVAKGDLFPECYLAIDSGATTKSIEGTKTTDPTYGLSALWIHGAEKDEAEASGYTIVDPVSVMITHLTEIIKSHAFEILCREDVQKLVENLKKESPSVVEELTPNVMPLGSVQEVLKNLLKEQIPIRDMATILETIADHVTTTKDTELLTEYVRQRLSRTICQKYQNAEGKVGVISLDPQLEQTIANAIHKTDRGNLLALEPHMAQKLIDKLIEVVKGSLAVGHEVVLLTSSNIRSHVRRLIENALPHVAVLSYKEISSGVKIDPVGMVKL</sequence>
<evidence type="ECO:0000256" key="7">
    <source>
        <dbReference type="RuleBase" id="RU364093"/>
    </source>
</evidence>
<dbReference type="Proteomes" id="UP000034954">
    <property type="component" value="Unassembled WGS sequence"/>
</dbReference>
<dbReference type="PROSITE" id="PS00994">
    <property type="entry name" value="FHIPEP"/>
    <property type="match status" value="1"/>
</dbReference>
<dbReference type="PANTHER" id="PTHR30161">
    <property type="entry name" value="FLAGELLAR EXPORT PROTEIN, MEMBRANE FLHA SUBUNIT-RELATED"/>
    <property type="match status" value="1"/>
</dbReference>
<keyword evidence="6 7" id="KW-0472">Membrane</keyword>
<evidence type="ECO:0000256" key="5">
    <source>
        <dbReference type="ARBA" id="ARBA00022989"/>
    </source>
</evidence>
<comment type="subcellular location">
    <subcellularLocation>
        <location evidence="1 7">Cell membrane</location>
        <topology evidence="1 7">Multi-pass membrane protein</topology>
    </subcellularLocation>
</comment>
<dbReference type="InterPro" id="IPR025505">
    <property type="entry name" value="FHIPEP_CS"/>
</dbReference>
<keyword evidence="7" id="KW-0813">Transport</keyword>
<evidence type="ECO:0000256" key="3">
    <source>
        <dbReference type="ARBA" id="ARBA00022475"/>
    </source>
</evidence>
<dbReference type="GO" id="GO:0044780">
    <property type="term" value="P:bacterial-type flagellum assembly"/>
    <property type="evidence" value="ECO:0007669"/>
    <property type="project" value="InterPro"/>
</dbReference>
<keyword evidence="7" id="KW-1005">Bacterial flagellum biogenesis</keyword>
<keyword evidence="4 7" id="KW-0812">Transmembrane</keyword>